<name>A0A1V6SKC2_9EURO</name>
<dbReference type="Pfam" id="PF00091">
    <property type="entry name" value="Tubulin"/>
    <property type="match status" value="1"/>
</dbReference>
<dbReference type="GO" id="GO:0005525">
    <property type="term" value="F:GTP binding"/>
    <property type="evidence" value="ECO:0007669"/>
    <property type="project" value="UniProtKB-UniRule"/>
</dbReference>
<dbReference type="Gene3D" id="3.30.1330.20">
    <property type="entry name" value="Tubulin/FtsZ, C-terminal domain"/>
    <property type="match status" value="1"/>
</dbReference>
<dbReference type="CDD" id="cd02188">
    <property type="entry name" value="gamma_tubulin"/>
    <property type="match status" value="1"/>
</dbReference>
<dbReference type="InterPro" id="IPR036525">
    <property type="entry name" value="Tubulin/FtsZ_GTPase_sf"/>
</dbReference>
<proteinExistence type="inferred from homology"/>
<comment type="subcellular location">
    <subcellularLocation>
        <location evidence="1">Cytoplasm</location>
        <location evidence="1">Cytoskeleton</location>
        <location evidence="1">Microtubule organizing center</location>
        <location evidence="1">Spindle pole body</location>
    </subcellularLocation>
</comment>
<evidence type="ECO:0000256" key="8">
    <source>
        <dbReference type="ARBA" id="ARBA00023212"/>
    </source>
</evidence>
<dbReference type="AlphaFoldDB" id="A0A1V6SKC2"/>
<gene>
    <name evidence="12" type="ORF">PENSTE_c035G01897</name>
</gene>
<evidence type="ECO:0000256" key="3">
    <source>
        <dbReference type="ARBA" id="ARBA00018848"/>
    </source>
</evidence>
<comment type="caution">
    <text evidence="12">The sequence shown here is derived from an EMBL/GenBank/DDBJ whole genome shotgun (WGS) entry which is preliminary data.</text>
</comment>
<dbReference type="Pfam" id="PF03953">
    <property type="entry name" value="Tubulin_C"/>
    <property type="match status" value="1"/>
</dbReference>
<dbReference type="SUPFAM" id="SSF52490">
    <property type="entry name" value="Tubulin nucleotide-binding domain-like"/>
    <property type="match status" value="1"/>
</dbReference>
<evidence type="ECO:0000313" key="13">
    <source>
        <dbReference type="Proteomes" id="UP000191285"/>
    </source>
</evidence>
<evidence type="ECO:0000256" key="5">
    <source>
        <dbReference type="ARBA" id="ARBA00022701"/>
    </source>
</evidence>
<keyword evidence="5 9" id="KW-0493">Microtubule</keyword>
<evidence type="ECO:0000256" key="7">
    <source>
        <dbReference type="ARBA" id="ARBA00023134"/>
    </source>
</evidence>
<dbReference type="SUPFAM" id="SSF55307">
    <property type="entry name" value="Tubulin C-terminal domain-like"/>
    <property type="match status" value="1"/>
</dbReference>
<evidence type="ECO:0000259" key="11">
    <source>
        <dbReference type="SMART" id="SM00865"/>
    </source>
</evidence>
<evidence type="ECO:0000256" key="1">
    <source>
        <dbReference type="ARBA" id="ARBA00004317"/>
    </source>
</evidence>
<dbReference type="FunFam" id="3.40.50.1440:FF:000012">
    <property type="entry name" value="Tubulin gamma chain"/>
    <property type="match status" value="1"/>
</dbReference>
<dbReference type="FunFam" id="3.30.1330.20:FF:000003">
    <property type="entry name" value="Tubulin gamma chain"/>
    <property type="match status" value="1"/>
</dbReference>
<comment type="similarity">
    <text evidence="2 9">Belongs to the tubulin family.</text>
</comment>
<evidence type="ECO:0000256" key="6">
    <source>
        <dbReference type="ARBA" id="ARBA00022741"/>
    </source>
</evidence>
<keyword evidence="7 9" id="KW-0342">GTP-binding</keyword>
<dbReference type="GO" id="GO:0005816">
    <property type="term" value="C:spindle pole body"/>
    <property type="evidence" value="ECO:0007669"/>
    <property type="project" value="UniProtKB-SubCell"/>
</dbReference>
<dbReference type="InterPro" id="IPR000217">
    <property type="entry name" value="Tubulin"/>
</dbReference>
<dbReference type="InterPro" id="IPR008280">
    <property type="entry name" value="Tub_FtsZ_C"/>
</dbReference>
<dbReference type="InterPro" id="IPR023123">
    <property type="entry name" value="Tubulin_C"/>
</dbReference>
<dbReference type="STRING" id="303698.A0A1V6SKC2"/>
<dbReference type="InterPro" id="IPR003008">
    <property type="entry name" value="Tubulin_FtsZ_GTPase"/>
</dbReference>
<dbReference type="FunFam" id="1.10.287.600:FF:000004">
    <property type="entry name" value="Tubulin gamma chain"/>
    <property type="match status" value="1"/>
</dbReference>
<keyword evidence="4" id="KW-0963">Cytoplasm</keyword>
<accession>A0A1V6SKC2</accession>
<dbReference type="GO" id="GO:0000930">
    <property type="term" value="C:gamma-tubulin complex"/>
    <property type="evidence" value="ECO:0007669"/>
    <property type="project" value="InterPro"/>
</dbReference>
<organism evidence="12 13">
    <name type="scientific">Penicillium steckii</name>
    <dbReference type="NCBI Taxonomy" id="303698"/>
    <lineage>
        <taxon>Eukaryota</taxon>
        <taxon>Fungi</taxon>
        <taxon>Dikarya</taxon>
        <taxon>Ascomycota</taxon>
        <taxon>Pezizomycotina</taxon>
        <taxon>Eurotiomycetes</taxon>
        <taxon>Eurotiomycetidae</taxon>
        <taxon>Eurotiales</taxon>
        <taxon>Aspergillaceae</taxon>
        <taxon>Penicillium</taxon>
    </lineage>
</organism>
<keyword evidence="8" id="KW-0206">Cytoskeleton</keyword>
<evidence type="ECO:0000256" key="9">
    <source>
        <dbReference type="RuleBase" id="RU000352"/>
    </source>
</evidence>
<protein>
    <recommendedName>
        <fullName evidence="3 9">Tubulin gamma chain</fullName>
    </recommendedName>
</protein>
<dbReference type="InterPro" id="IPR018316">
    <property type="entry name" value="Tubulin/FtsZ_2-layer-sand-dom"/>
</dbReference>
<dbReference type="InterPro" id="IPR017975">
    <property type="entry name" value="Tubulin_CS"/>
</dbReference>
<dbReference type="GO" id="GO:0000278">
    <property type="term" value="P:mitotic cell cycle"/>
    <property type="evidence" value="ECO:0007669"/>
    <property type="project" value="UniProtKB-ARBA"/>
</dbReference>
<keyword evidence="6 9" id="KW-0547">Nucleotide-binding</keyword>
<dbReference type="PRINTS" id="PR01164">
    <property type="entry name" value="GAMMATUBULIN"/>
</dbReference>
<evidence type="ECO:0000256" key="2">
    <source>
        <dbReference type="ARBA" id="ARBA00009636"/>
    </source>
</evidence>
<dbReference type="GO" id="GO:0007020">
    <property type="term" value="P:microtubule nucleation"/>
    <property type="evidence" value="ECO:0007669"/>
    <property type="project" value="InterPro"/>
</dbReference>
<dbReference type="Gene3D" id="1.10.287.600">
    <property type="entry name" value="Helix hairpin bin"/>
    <property type="match status" value="1"/>
</dbReference>
<dbReference type="PRINTS" id="PR01161">
    <property type="entry name" value="TUBULIN"/>
</dbReference>
<dbReference type="InterPro" id="IPR037103">
    <property type="entry name" value="Tubulin/FtsZ-like_C"/>
</dbReference>
<dbReference type="Proteomes" id="UP000191285">
    <property type="component" value="Unassembled WGS sequence"/>
</dbReference>
<dbReference type="SMART" id="SM00864">
    <property type="entry name" value="Tubulin"/>
    <property type="match status" value="1"/>
</dbReference>
<dbReference type="InterPro" id="IPR002454">
    <property type="entry name" value="Gamma_tubulin"/>
</dbReference>
<dbReference type="PROSITE" id="PS00227">
    <property type="entry name" value="TUBULIN"/>
    <property type="match status" value="1"/>
</dbReference>
<reference evidence="13" key="1">
    <citation type="journal article" date="2017" name="Nat. Microbiol.">
        <title>Global analysis of biosynthetic gene clusters reveals vast potential of secondary metabolite production in Penicillium species.</title>
        <authorList>
            <person name="Nielsen J.C."/>
            <person name="Grijseels S."/>
            <person name="Prigent S."/>
            <person name="Ji B."/>
            <person name="Dainat J."/>
            <person name="Nielsen K.F."/>
            <person name="Frisvad J.C."/>
            <person name="Workman M."/>
            <person name="Nielsen J."/>
        </authorList>
    </citation>
    <scope>NUCLEOTIDE SEQUENCE [LARGE SCALE GENOMIC DNA]</scope>
    <source>
        <strain evidence="13">IBT 24891</strain>
    </source>
</reference>
<feature type="domain" description="Tubulin/FtsZ 2-layer sandwich" evidence="11">
    <location>
        <begin position="338"/>
        <end position="482"/>
    </location>
</feature>
<evidence type="ECO:0000259" key="10">
    <source>
        <dbReference type="SMART" id="SM00864"/>
    </source>
</evidence>
<dbReference type="GO" id="GO:0031122">
    <property type="term" value="P:cytoplasmic microtubule organization"/>
    <property type="evidence" value="ECO:0007669"/>
    <property type="project" value="InterPro"/>
</dbReference>
<dbReference type="GO" id="GO:0005874">
    <property type="term" value="C:microtubule"/>
    <property type="evidence" value="ECO:0007669"/>
    <property type="project" value="UniProtKB-KW"/>
</dbReference>
<dbReference type="OrthoDB" id="10249382at2759"/>
<comment type="function">
    <text evidence="9">Tubulin is the major constituent of microtubules, protein filaments consisting of alpha- and beta-tubulin heterodimers. Gamma-tubulin is a key component of the gamma-tubulin ring complex (gTuRC) which mediates microtubule nucleation. The gTuRC regulates the minus-end nucleation of alpha-beta tubulin heterodimers that grow into microtubule protafilaments, a critical step in centrosome duplication and spindle formation.</text>
</comment>
<evidence type="ECO:0000313" key="12">
    <source>
        <dbReference type="EMBL" id="OQE14482.1"/>
    </source>
</evidence>
<evidence type="ECO:0000256" key="4">
    <source>
        <dbReference type="ARBA" id="ARBA00022490"/>
    </source>
</evidence>
<keyword evidence="13" id="KW-1185">Reference proteome</keyword>
<sequence length="545" mass="61365">MILEKAYITSNLVNYNMKKHLYICIEQRYPILKLFWSIRLSIHSADCVRHSMLMFNEWVNSVEAVDGQKVPRAQRVTRVNESLSTSPVNNEMPREIITIQAGQCGNSVGSQFWQQLCQEHGINQDGNLEDFATEGGDRKDVFFYQSDDTRYIPRAILLDLEPRVLNGIQSGPYKNIYNPENFFVGEQGVGAGNNWGLGYAAGEGVQEEIFDMIDREADGSDSLEGFMLLHSIAGGTGSGLGSFILERMNDRFPKKLIQTYSVFPDLYSDIVVNPYNSLLSLQRLTQDADSVVVLDNGALSRIVADRLHVEKPSFDQTNQLVSTVMSASTTTLRYPGYMHNDLAGIIASLIPTPRSHFLLPSYTPFTGDNVEQAKTVRKTTVLDVMRRLLQPKNRMVSINPSKSSCYISILNIIQGEADPTDVHKSLLRIRERRLASFIPWGPASIQVALTKKSPYLHHTNRVSGLMLANHTSVATLFKRIIQQYDRLRKRNAFLDQYRKSAAFSEELSEFDEARSVVMDLIGEYEAAERPDYLDPDAGKEKEVGA</sequence>
<dbReference type="Gene3D" id="3.40.50.1440">
    <property type="entry name" value="Tubulin/FtsZ, GTPase domain"/>
    <property type="match status" value="1"/>
</dbReference>
<feature type="domain" description="Tubulin/FtsZ GTPase" evidence="10">
    <location>
        <begin position="139"/>
        <end position="336"/>
    </location>
</feature>
<dbReference type="SMART" id="SM00865">
    <property type="entry name" value="Tubulin_C"/>
    <property type="match status" value="1"/>
</dbReference>
<dbReference type="PANTHER" id="PTHR11588">
    <property type="entry name" value="TUBULIN"/>
    <property type="match status" value="1"/>
</dbReference>
<dbReference type="EMBL" id="MLKD01000035">
    <property type="protein sequence ID" value="OQE14482.1"/>
    <property type="molecule type" value="Genomic_DNA"/>
</dbReference>